<keyword evidence="1" id="KW-0472">Membrane</keyword>
<dbReference type="AlphaFoldDB" id="A0A4U8WJ95"/>
<organism evidence="2 3">
    <name type="scientific">Chryseobacterium taihuense</name>
    <dbReference type="NCBI Taxonomy" id="1141221"/>
    <lineage>
        <taxon>Bacteria</taxon>
        <taxon>Pseudomonadati</taxon>
        <taxon>Bacteroidota</taxon>
        <taxon>Flavobacteriia</taxon>
        <taxon>Flavobacteriales</taxon>
        <taxon>Weeksellaceae</taxon>
        <taxon>Chryseobacterium group</taxon>
        <taxon>Chryseobacterium</taxon>
    </lineage>
</organism>
<name>A0A4U8WJ95_9FLAO</name>
<keyword evidence="1" id="KW-0812">Transmembrane</keyword>
<dbReference type="KEGG" id="ctai:NCTC12078_00789"/>
<evidence type="ECO:0000313" key="2">
    <source>
        <dbReference type="EMBL" id="VFB02808.1"/>
    </source>
</evidence>
<proteinExistence type="predicted"/>
<gene>
    <name evidence="2" type="ORF">NCTC12078_00789</name>
</gene>
<accession>A0A4U8WJ95</accession>
<reference evidence="2 3" key="1">
    <citation type="submission" date="2019-02" db="EMBL/GenBank/DDBJ databases">
        <authorList>
            <consortium name="Pathogen Informatics"/>
        </authorList>
    </citation>
    <scope>NUCLEOTIDE SEQUENCE [LARGE SCALE GENOMIC DNA]</scope>
    <source>
        <strain evidence="2 3">3012STDY6944375</strain>
    </source>
</reference>
<protein>
    <submittedName>
        <fullName evidence="2">Uncharacterized protein</fullName>
    </submittedName>
</protein>
<dbReference type="EMBL" id="LR215974">
    <property type="protein sequence ID" value="VFB02808.1"/>
    <property type="molecule type" value="Genomic_DNA"/>
</dbReference>
<feature type="transmembrane region" description="Helical" evidence="1">
    <location>
        <begin position="33"/>
        <end position="52"/>
    </location>
</feature>
<evidence type="ECO:0000256" key="1">
    <source>
        <dbReference type="SAM" id="Phobius"/>
    </source>
</evidence>
<sequence length="53" mass="6491">MKFTLGTNMPTFQHLVVNRLNINNVEKALKKTYYTFVNYCFLFVYFNHNYLIY</sequence>
<dbReference type="Proteomes" id="UP000290013">
    <property type="component" value="Chromosome"/>
</dbReference>
<keyword evidence="1" id="KW-1133">Transmembrane helix</keyword>
<evidence type="ECO:0000313" key="3">
    <source>
        <dbReference type="Proteomes" id="UP000290013"/>
    </source>
</evidence>